<evidence type="ECO:0000313" key="2">
    <source>
        <dbReference type="Proteomes" id="UP000736335"/>
    </source>
</evidence>
<dbReference type="Proteomes" id="UP000736335">
    <property type="component" value="Unassembled WGS sequence"/>
</dbReference>
<reference evidence="1" key="1">
    <citation type="journal article" date="2020" name="Nat. Commun.">
        <title>Large-scale genome sequencing of mycorrhizal fungi provides insights into the early evolution of symbiotic traits.</title>
        <authorList>
            <person name="Miyauchi S."/>
            <person name="Kiss E."/>
            <person name="Kuo A."/>
            <person name="Drula E."/>
            <person name="Kohler A."/>
            <person name="Sanchez-Garcia M."/>
            <person name="Morin E."/>
            <person name="Andreopoulos B."/>
            <person name="Barry K.W."/>
            <person name="Bonito G."/>
            <person name="Buee M."/>
            <person name="Carver A."/>
            <person name="Chen C."/>
            <person name="Cichocki N."/>
            <person name="Clum A."/>
            <person name="Culley D."/>
            <person name="Crous P.W."/>
            <person name="Fauchery L."/>
            <person name="Girlanda M."/>
            <person name="Hayes R.D."/>
            <person name="Keri Z."/>
            <person name="LaButti K."/>
            <person name="Lipzen A."/>
            <person name="Lombard V."/>
            <person name="Magnuson J."/>
            <person name="Maillard F."/>
            <person name="Murat C."/>
            <person name="Nolan M."/>
            <person name="Ohm R.A."/>
            <person name="Pangilinan J."/>
            <person name="Pereira M.F."/>
            <person name="Perotto S."/>
            <person name="Peter M."/>
            <person name="Pfister S."/>
            <person name="Riley R."/>
            <person name="Sitrit Y."/>
            <person name="Stielow J.B."/>
            <person name="Szollosi G."/>
            <person name="Zifcakova L."/>
            <person name="Stursova M."/>
            <person name="Spatafora J.W."/>
            <person name="Tedersoo L."/>
            <person name="Vaario L.M."/>
            <person name="Yamada A."/>
            <person name="Yan M."/>
            <person name="Wang P."/>
            <person name="Xu J."/>
            <person name="Bruns T."/>
            <person name="Baldrian P."/>
            <person name="Vilgalys R."/>
            <person name="Dunand C."/>
            <person name="Henrissat B."/>
            <person name="Grigoriev I.V."/>
            <person name="Hibbett D."/>
            <person name="Nagy L.G."/>
            <person name="Martin F.M."/>
        </authorList>
    </citation>
    <scope>NUCLEOTIDE SEQUENCE</scope>
    <source>
        <strain evidence="1">UH-Tt-Lm1</strain>
    </source>
</reference>
<accession>A0A9P6H790</accession>
<dbReference type="EMBL" id="WIUZ02000020">
    <property type="protein sequence ID" value="KAF9779140.1"/>
    <property type="molecule type" value="Genomic_DNA"/>
</dbReference>
<keyword evidence="2" id="KW-1185">Reference proteome</keyword>
<name>A0A9P6H790_9AGAM</name>
<evidence type="ECO:0000313" key="1">
    <source>
        <dbReference type="EMBL" id="KAF9779140.1"/>
    </source>
</evidence>
<dbReference type="AlphaFoldDB" id="A0A9P6H790"/>
<proteinExistence type="predicted"/>
<organism evidence="1 2">
    <name type="scientific">Thelephora terrestris</name>
    <dbReference type="NCBI Taxonomy" id="56493"/>
    <lineage>
        <taxon>Eukaryota</taxon>
        <taxon>Fungi</taxon>
        <taxon>Dikarya</taxon>
        <taxon>Basidiomycota</taxon>
        <taxon>Agaricomycotina</taxon>
        <taxon>Agaricomycetes</taxon>
        <taxon>Thelephorales</taxon>
        <taxon>Thelephoraceae</taxon>
        <taxon>Thelephora</taxon>
    </lineage>
</organism>
<gene>
    <name evidence="1" type="ORF">BJ322DRAFT_1113494</name>
</gene>
<reference evidence="1" key="2">
    <citation type="submission" date="2020-11" db="EMBL/GenBank/DDBJ databases">
        <authorList>
            <consortium name="DOE Joint Genome Institute"/>
            <person name="Kuo A."/>
            <person name="Miyauchi S."/>
            <person name="Kiss E."/>
            <person name="Drula E."/>
            <person name="Kohler A."/>
            <person name="Sanchez-Garcia M."/>
            <person name="Andreopoulos B."/>
            <person name="Barry K.W."/>
            <person name="Bonito G."/>
            <person name="Buee M."/>
            <person name="Carver A."/>
            <person name="Chen C."/>
            <person name="Cichocki N."/>
            <person name="Clum A."/>
            <person name="Culley D."/>
            <person name="Crous P.W."/>
            <person name="Fauchery L."/>
            <person name="Girlanda M."/>
            <person name="Hayes R."/>
            <person name="Keri Z."/>
            <person name="Labutti K."/>
            <person name="Lipzen A."/>
            <person name="Lombard V."/>
            <person name="Magnuson J."/>
            <person name="Maillard F."/>
            <person name="Morin E."/>
            <person name="Murat C."/>
            <person name="Nolan M."/>
            <person name="Ohm R."/>
            <person name="Pangilinan J."/>
            <person name="Pereira M."/>
            <person name="Perotto S."/>
            <person name="Peter M."/>
            <person name="Riley R."/>
            <person name="Sitrit Y."/>
            <person name="Stielow B."/>
            <person name="Szollosi G."/>
            <person name="Zifcakova L."/>
            <person name="Stursova M."/>
            <person name="Spatafora J.W."/>
            <person name="Tedersoo L."/>
            <person name="Vaario L.-M."/>
            <person name="Yamada A."/>
            <person name="Yan M."/>
            <person name="Wang P."/>
            <person name="Xu J."/>
            <person name="Bruns T."/>
            <person name="Baldrian P."/>
            <person name="Vilgalys R."/>
            <person name="Henrissat B."/>
            <person name="Grigoriev I.V."/>
            <person name="Hibbett D."/>
            <person name="Nagy L.G."/>
            <person name="Martin F.M."/>
        </authorList>
    </citation>
    <scope>NUCLEOTIDE SEQUENCE</scope>
    <source>
        <strain evidence="1">UH-Tt-Lm1</strain>
    </source>
</reference>
<dbReference type="OrthoDB" id="5424209at2759"/>
<protein>
    <submittedName>
        <fullName evidence="1">Uncharacterized protein</fullName>
    </submittedName>
</protein>
<comment type="caution">
    <text evidence="1">The sequence shown here is derived from an EMBL/GenBank/DDBJ whole genome shotgun (WGS) entry which is preliminary data.</text>
</comment>
<sequence>MSNDEKIVDLSDMELISLEFLGSSAAQQVIDFIEAIRKVPMQFKWLTVFQLQCLSAQMKFHPDVPASPTSPMTSEATLLSNLSGTIAPSPDLVSVIERVHFYTGVSEDHCPLLFQRSDVQTRPFIIPQERHSVIPEKTAHGANHMVLKSAFWKETVAPEIISLLKDKTRGVRVSSMLPVRFSTPGEDGKDVFDDHIVLWISVHPNTTEETACRDANADILAILSKHGVQDVAVHWIEGAVERLGGPPEMMSVASDTDPTQYIR</sequence>